<name>A0ABQ9K3M3_9CUCU</name>
<evidence type="ECO:0000256" key="5">
    <source>
        <dbReference type="ARBA" id="ARBA00023014"/>
    </source>
</evidence>
<evidence type="ECO:0000256" key="2">
    <source>
        <dbReference type="ARBA" id="ARBA00005156"/>
    </source>
</evidence>
<dbReference type="PANTHER" id="PTHR10762:SF2">
    <property type="entry name" value="2-(3-AMINO-3-CARBOXYPROPYL)HISTIDINE SYNTHASE SUBUNIT 2"/>
    <property type="match status" value="1"/>
</dbReference>
<keyword evidence="3" id="KW-0479">Metal-binding</keyword>
<dbReference type="EMBL" id="JAPWTJ010000046">
    <property type="protein sequence ID" value="KAJ8984110.1"/>
    <property type="molecule type" value="Genomic_DNA"/>
</dbReference>
<evidence type="ECO:0008006" key="9">
    <source>
        <dbReference type="Google" id="ProtNLM"/>
    </source>
</evidence>
<dbReference type="Proteomes" id="UP001162164">
    <property type="component" value="Unassembled WGS sequence"/>
</dbReference>
<dbReference type="InterPro" id="IPR042265">
    <property type="entry name" value="DPH1/DPH2_3"/>
</dbReference>
<keyword evidence="4" id="KW-0408">Iron</keyword>
<evidence type="ECO:0000313" key="8">
    <source>
        <dbReference type="Proteomes" id="UP001162164"/>
    </source>
</evidence>
<dbReference type="InterPro" id="IPR016435">
    <property type="entry name" value="DPH1/DPH2"/>
</dbReference>
<dbReference type="PANTHER" id="PTHR10762">
    <property type="entry name" value="DIPHTHAMIDE BIOSYNTHESIS PROTEIN"/>
    <property type="match status" value="1"/>
</dbReference>
<comment type="pathway">
    <text evidence="2">Protein modification; peptidyl-diphthamide biosynthesis.</text>
</comment>
<feature type="region of interest" description="Disordered" evidence="6">
    <location>
        <begin position="418"/>
        <end position="440"/>
    </location>
</feature>
<keyword evidence="8" id="KW-1185">Reference proteome</keyword>
<organism evidence="7 8">
    <name type="scientific">Molorchus minor</name>
    <dbReference type="NCBI Taxonomy" id="1323400"/>
    <lineage>
        <taxon>Eukaryota</taxon>
        <taxon>Metazoa</taxon>
        <taxon>Ecdysozoa</taxon>
        <taxon>Arthropoda</taxon>
        <taxon>Hexapoda</taxon>
        <taxon>Insecta</taxon>
        <taxon>Pterygota</taxon>
        <taxon>Neoptera</taxon>
        <taxon>Endopterygota</taxon>
        <taxon>Coleoptera</taxon>
        <taxon>Polyphaga</taxon>
        <taxon>Cucujiformia</taxon>
        <taxon>Chrysomeloidea</taxon>
        <taxon>Cerambycidae</taxon>
        <taxon>Lamiinae</taxon>
        <taxon>Monochamini</taxon>
        <taxon>Molorchus</taxon>
    </lineage>
</organism>
<dbReference type="Gene3D" id="3.40.50.11860">
    <property type="entry name" value="Diphthamide synthesis DPH1/DPH2 domain 3"/>
    <property type="match status" value="1"/>
</dbReference>
<evidence type="ECO:0000256" key="3">
    <source>
        <dbReference type="ARBA" id="ARBA00022723"/>
    </source>
</evidence>
<keyword evidence="5" id="KW-0411">Iron-sulfur</keyword>
<dbReference type="SFLD" id="SFLDG01121">
    <property type="entry name" value="Diphthamide_biosynthesis"/>
    <property type="match status" value="1"/>
</dbReference>
<dbReference type="InterPro" id="IPR042263">
    <property type="entry name" value="DPH1/DPH2_1"/>
</dbReference>
<dbReference type="NCBIfam" id="TIGR00322">
    <property type="entry name" value="diphth2_R"/>
    <property type="match status" value="1"/>
</dbReference>
<sequence length="440" mass="49681">MPQFSTNAAVSLEKHVEIKTKPIESKLEDIDYVYEITKCVEWIKSNQFQKVCLQFPDVLLPDASEVALKLQSILEQTIYVLGDTAYESCCIDYIAAAHINADAIIHFGPICFSKTSANIPYLSIYDKHELEIGKLITKNQITILVDSPYIHRIDELLSAFGSYSNVHIQTIDEDPLIIKSKLIVFIGDNKRKLINIELIYKPQHLYYFNSTNIGIFEAQSIILKRRNFIIEKIKDSQTIGIIIGTLGVKNYLQIIERLKKIITGSGKKYYLISVGKPTVAKLANFTEIDIYVMVTCSLSEIYESRDFYKPIATPYDVEVALNSQRDGIINFSFDFNTYMNENFDCDIRSTPIEPDVSLLTNTIRAQSTEEGDGRSSVTEEGSILALRTDGTVAMNSHFGAGYLANRSWKGLVQDVESQSPELAQRGRTGIAERYNTEPNE</sequence>
<reference evidence="7" key="1">
    <citation type="journal article" date="2023" name="Insect Mol. Biol.">
        <title>Genome sequencing provides insights into the evolution of gene families encoding plant cell wall-degrading enzymes in longhorned beetles.</title>
        <authorList>
            <person name="Shin N.R."/>
            <person name="Okamura Y."/>
            <person name="Kirsch R."/>
            <person name="Pauchet Y."/>
        </authorList>
    </citation>
    <scope>NUCLEOTIDE SEQUENCE</scope>
    <source>
        <strain evidence="7">MMC_N1</strain>
    </source>
</reference>
<evidence type="ECO:0000256" key="6">
    <source>
        <dbReference type="SAM" id="MobiDB-lite"/>
    </source>
</evidence>
<evidence type="ECO:0000256" key="1">
    <source>
        <dbReference type="ARBA" id="ARBA00001966"/>
    </source>
</evidence>
<comment type="cofactor">
    <cofactor evidence="1">
        <name>[4Fe-4S] cluster</name>
        <dbReference type="ChEBI" id="CHEBI:49883"/>
    </cofactor>
</comment>
<accession>A0ABQ9K3M3</accession>
<proteinExistence type="predicted"/>
<dbReference type="Pfam" id="PF01866">
    <property type="entry name" value="Diphthamide_syn"/>
    <property type="match status" value="1"/>
</dbReference>
<gene>
    <name evidence="7" type="ORF">NQ317_017319</name>
</gene>
<evidence type="ECO:0000313" key="7">
    <source>
        <dbReference type="EMBL" id="KAJ8984110.1"/>
    </source>
</evidence>
<dbReference type="Gene3D" id="3.40.50.11840">
    <property type="entry name" value="Diphthamide synthesis DPH1/DPH2 domain 1"/>
    <property type="match status" value="1"/>
</dbReference>
<comment type="caution">
    <text evidence="7">The sequence shown here is derived from an EMBL/GenBank/DDBJ whole genome shotgun (WGS) entry which is preliminary data.</text>
</comment>
<dbReference type="SFLD" id="SFLDS00032">
    <property type="entry name" value="Radical_SAM_3-amino-3-carboxyp"/>
    <property type="match status" value="1"/>
</dbReference>
<evidence type="ECO:0000256" key="4">
    <source>
        <dbReference type="ARBA" id="ARBA00023004"/>
    </source>
</evidence>
<protein>
    <recommendedName>
        <fullName evidence="9">2-(3-amino-3-carboxypropyl)histidine synthase</fullName>
    </recommendedName>
</protein>